<gene>
    <name evidence="6" type="primary">mprF</name>
    <name evidence="7" type="ORF">JHL18_01315</name>
</gene>
<protein>
    <recommendedName>
        <fullName evidence="6">Phosphatidylglycerol lysyltransferase</fullName>
        <ecNumber evidence="6">2.3.2.3</ecNumber>
    </recommendedName>
    <alternativeName>
        <fullName evidence="6">Lysylphosphatidylglycerol synthase</fullName>
    </alternativeName>
</protein>
<accession>A0ABS1EIU8</accession>
<evidence type="ECO:0000256" key="5">
    <source>
        <dbReference type="ARBA" id="ARBA00023136"/>
    </source>
</evidence>
<evidence type="ECO:0000256" key="2">
    <source>
        <dbReference type="ARBA" id="ARBA00022475"/>
    </source>
</evidence>
<evidence type="ECO:0000256" key="3">
    <source>
        <dbReference type="ARBA" id="ARBA00022692"/>
    </source>
</evidence>
<keyword evidence="6" id="KW-0443">Lipid metabolism</keyword>
<keyword evidence="4 6" id="KW-1133">Transmembrane helix</keyword>
<comment type="similarity">
    <text evidence="6">Belongs to the LPG synthase family.</text>
</comment>
<dbReference type="InterPro" id="IPR022791">
    <property type="entry name" value="L-PG_synthase/AglD"/>
</dbReference>
<name>A0ABS1EIU8_9CLOT</name>
<dbReference type="Pfam" id="PF03706">
    <property type="entry name" value="LPG_synthase_TM"/>
    <property type="match status" value="1"/>
</dbReference>
<evidence type="ECO:0000313" key="7">
    <source>
        <dbReference type="EMBL" id="MBK1809283.1"/>
    </source>
</evidence>
<evidence type="ECO:0000256" key="1">
    <source>
        <dbReference type="ARBA" id="ARBA00004651"/>
    </source>
</evidence>
<keyword evidence="6" id="KW-0808">Transferase</keyword>
<keyword evidence="2" id="KW-1003">Cell membrane</keyword>
<sequence>MKSKILNIIIVVVSICIFLSFFLFTKGLKTLINEIRTLSTSWIILSALMMIMFLFFETLVLYVIIRQFHRINNLFVKCLRFEIIGQFFGAITPFAAASHPAQLYEMSESGISGGTGVSILMIKFMIHQVINIIILVLAILFKFKYFYSKVPYFLYFCISGLVVHVMIMIIATLFLLNKKLTSTIVIYCLNLLKKVKLLKNPEETYKQLETELKTFHKTVFMIIKYKKLCLYSSILTLLQWLAYFSIPYCIYRGFGFNYSDIFTMVAAQVFLVNFMAIIPLPGAEGGAEGGFYLIYGLFFKSGTIITAIFLWRLITYYSSIAIGSIFTLLLPNSNSSRNMNKN</sequence>
<keyword evidence="8" id="KW-1185">Reference proteome</keyword>
<feature type="transmembrane region" description="Helical" evidence="6">
    <location>
        <begin position="44"/>
        <end position="65"/>
    </location>
</feature>
<feature type="transmembrane region" description="Helical" evidence="6">
    <location>
        <begin position="316"/>
        <end position="333"/>
    </location>
</feature>
<dbReference type="PANTHER" id="PTHR37693">
    <property type="entry name" value="PHOSPHATIDYLGLYCEROL LYSYLTRANSFERASE"/>
    <property type="match status" value="1"/>
</dbReference>
<keyword evidence="3 6" id="KW-0812">Transmembrane</keyword>
<feature type="transmembrane region" description="Helical" evidence="6">
    <location>
        <begin position="228"/>
        <end position="246"/>
    </location>
</feature>
<evidence type="ECO:0000256" key="4">
    <source>
        <dbReference type="ARBA" id="ARBA00022989"/>
    </source>
</evidence>
<dbReference type="NCBIfam" id="TIGR00374">
    <property type="entry name" value="flippase-like domain"/>
    <property type="match status" value="1"/>
</dbReference>
<evidence type="ECO:0000313" key="8">
    <source>
        <dbReference type="Proteomes" id="UP000596739"/>
    </source>
</evidence>
<feature type="transmembrane region" description="Helical" evidence="6">
    <location>
        <begin position="5"/>
        <end position="24"/>
    </location>
</feature>
<dbReference type="EC" id="2.3.2.3" evidence="6"/>
<comment type="function">
    <text evidence="6">Catalyzes the transfer of a lysyl group from L-lysyl-tRNA(Lys) to membrane-bound phosphatidylglycerol (PG), which produces lysylphosphatidylglycerol (LPG), a major component of the bacterial membrane with a positive net charge. LPG synthesis contributes to bacterial virulence as it is involved in the resistance mechanism against cationic antimicrobial peptides (CAMP) produces by the host's immune system (defensins, cathelicidins) and by the competing microorganisms.</text>
</comment>
<feature type="transmembrane region" description="Helical" evidence="6">
    <location>
        <begin position="261"/>
        <end position="280"/>
    </location>
</feature>
<comment type="catalytic activity">
    <reaction evidence="6">
        <text>L-lysyl-tRNA(Lys) + a 1,2-diacyl-sn-glycero-3-phospho-(1'-sn-glycerol) = a 1,2-diacyl-sn-glycero-3-phospho-1'-(3'-O-L-lysyl)-sn-glycerol + tRNA(Lys)</text>
        <dbReference type="Rhea" id="RHEA:10668"/>
        <dbReference type="Rhea" id="RHEA-COMP:9696"/>
        <dbReference type="Rhea" id="RHEA-COMP:9697"/>
        <dbReference type="ChEBI" id="CHEBI:64716"/>
        <dbReference type="ChEBI" id="CHEBI:75792"/>
        <dbReference type="ChEBI" id="CHEBI:78442"/>
        <dbReference type="ChEBI" id="CHEBI:78529"/>
        <dbReference type="EC" id="2.3.2.3"/>
    </reaction>
</comment>
<keyword evidence="5 6" id="KW-0472">Membrane</keyword>
<keyword evidence="6" id="KW-0046">Antibiotic resistance</keyword>
<dbReference type="EMBL" id="JAENHN010000006">
    <property type="protein sequence ID" value="MBK1809283.1"/>
    <property type="molecule type" value="Genomic_DNA"/>
</dbReference>
<dbReference type="RefSeq" id="WP_200265830.1">
    <property type="nucleotide sequence ID" value="NZ_JAENHN010000006.1"/>
</dbReference>
<comment type="subcellular location">
    <subcellularLocation>
        <location evidence="1 6">Cell membrane</location>
        <topology evidence="1 6">Multi-pass membrane protein</topology>
    </subcellularLocation>
</comment>
<comment type="caution">
    <text evidence="7">The sequence shown here is derived from an EMBL/GenBank/DDBJ whole genome shotgun (WGS) entry which is preliminary data.</text>
</comment>
<dbReference type="Proteomes" id="UP000596739">
    <property type="component" value="Unassembled WGS sequence"/>
</dbReference>
<proteinExistence type="inferred from homology"/>
<dbReference type="PANTHER" id="PTHR37693:SF1">
    <property type="entry name" value="INTEGRAL MEMBRANE PROTEIN"/>
    <property type="match status" value="1"/>
</dbReference>
<reference evidence="8" key="1">
    <citation type="submission" date="2021-01" db="EMBL/GenBank/DDBJ databases">
        <title>Genome public.</title>
        <authorList>
            <person name="Liu C."/>
            <person name="Sun Q."/>
        </authorList>
    </citation>
    <scope>NUCLEOTIDE SEQUENCE [LARGE SCALE GENOMIC DNA]</scope>
    <source>
        <strain evidence="8">YIM B02505</strain>
    </source>
</reference>
<organism evidence="7 8">
    <name type="scientific">Clostridium yunnanense</name>
    <dbReference type="NCBI Taxonomy" id="2800325"/>
    <lineage>
        <taxon>Bacteria</taxon>
        <taxon>Bacillati</taxon>
        <taxon>Bacillota</taxon>
        <taxon>Clostridia</taxon>
        <taxon>Eubacteriales</taxon>
        <taxon>Clostridiaceae</taxon>
        <taxon>Clostridium</taxon>
    </lineage>
</organism>
<feature type="transmembrane region" description="Helical" evidence="6">
    <location>
        <begin position="153"/>
        <end position="176"/>
    </location>
</feature>
<evidence type="ECO:0000256" key="6">
    <source>
        <dbReference type="RuleBase" id="RU363042"/>
    </source>
</evidence>